<dbReference type="PANTHER" id="PTHR24305">
    <property type="entry name" value="CYTOCHROME P450"/>
    <property type="match status" value="1"/>
</dbReference>
<dbReference type="GeneID" id="81424552"/>
<keyword evidence="12" id="KW-1185">Reference proteome</keyword>
<keyword evidence="6 8" id="KW-0408">Iron</keyword>
<evidence type="ECO:0000256" key="2">
    <source>
        <dbReference type="ARBA" id="ARBA00010617"/>
    </source>
</evidence>
<dbReference type="Gene3D" id="1.10.630.10">
    <property type="entry name" value="Cytochrome P450"/>
    <property type="match status" value="1"/>
</dbReference>
<comment type="cofactor">
    <cofactor evidence="1 8">
        <name>heme</name>
        <dbReference type="ChEBI" id="CHEBI:30413"/>
    </cofactor>
</comment>
<evidence type="ECO:0000256" key="3">
    <source>
        <dbReference type="ARBA" id="ARBA00022617"/>
    </source>
</evidence>
<accession>A0A9W9I9Z2</accession>
<dbReference type="EMBL" id="JAPQKN010000002">
    <property type="protein sequence ID" value="KAJ5167657.1"/>
    <property type="molecule type" value="Genomic_DNA"/>
</dbReference>
<gene>
    <name evidence="11" type="ORF">N7482_003251</name>
</gene>
<dbReference type="CDD" id="cd11062">
    <property type="entry name" value="CYP58-like"/>
    <property type="match status" value="1"/>
</dbReference>
<evidence type="ECO:0000256" key="7">
    <source>
        <dbReference type="ARBA" id="ARBA00023033"/>
    </source>
</evidence>
<keyword evidence="10" id="KW-0812">Transmembrane</keyword>
<dbReference type="InterPro" id="IPR001128">
    <property type="entry name" value="Cyt_P450"/>
</dbReference>
<dbReference type="OrthoDB" id="3945418at2759"/>
<dbReference type="PANTHER" id="PTHR24305:SF157">
    <property type="entry name" value="N-ACETYLTRYPTOPHAN 6-HYDROXYLASE IVOC-RELATED"/>
    <property type="match status" value="1"/>
</dbReference>
<keyword evidence="10" id="KW-1133">Transmembrane helix</keyword>
<evidence type="ECO:0000256" key="5">
    <source>
        <dbReference type="ARBA" id="ARBA00023002"/>
    </source>
</evidence>
<name>A0A9W9I9Z2_9EURO</name>
<keyword evidence="4 8" id="KW-0479">Metal-binding</keyword>
<dbReference type="InterPro" id="IPR017972">
    <property type="entry name" value="Cyt_P450_CS"/>
</dbReference>
<dbReference type="GO" id="GO:0020037">
    <property type="term" value="F:heme binding"/>
    <property type="evidence" value="ECO:0007669"/>
    <property type="project" value="InterPro"/>
</dbReference>
<keyword evidence="3 8" id="KW-0349">Heme</keyword>
<reference evidence="11" key="1">
    <citation type="submission" date="2022-11" db="EMBL/GenBank/DDBJ databases">
        <authorList>
            <person name="Petersen C."/>
        </authorList>
    </citation>
    <scope>NUCLEOTIDE SEQUENCE</scope>
    <source>
        <strain evidence="11">IBT 26290</strain>
    </source>
</reference>
<dbReference type="Proteomes" id="UP001149163">
    <property type="component" value="Unassembled WGS sequence"/>
</dbReference>
<keyword evidence="5 9" id="KW-0560">Oxidoreductase</keyword>
<dbReference type="RefSeq" id="XP_056544118.1">
    <property type="nucleotide sequence ID" value="XM_056685376.1"/>
</dbReference>
<evidence type="ECO:0000256" key="4">
    <source>
        <dbReference type="ARBA" id="ARBA00022723"/>
    </source>
</evidence>
<proteinExistence type="inferred from homology"/>
<evidence type="ECO:0000313" key="11">
    <source>
        <dbReference type="EMBL" id="KAJ5167657.1"/>
    </source>
</evidence>
<comment type="similarity">
    <text evidence="2 9">Belongs to the cytochrome P450 family.</text>
</comment>
<dbReference type="GO" id="GO:0043386">
    <property type="term" value="P:mycotoxin biosynthetic process"/>
    <property type="evidence" value="ECO:0007669"/>
    <property type="project" value="UniProtKB-ARBA"/>
</dbReference>
<feature type="transmembrane region" description="Helical" evidence="10">
    <location>
        <begin position="21"/>
        <end position="45"/>
    </location>
</feature>
<organism evidence="11 12">
    <name type="scientific">Penicillium canariense</name>
    <dbReference type="NCBI Taxonomy" id="189055"/>
    <lineage>
        <taxon>Eukaryota</taxon>
        <taxon>Fungi</taxon>
        <taxon>Dikarya</taxon>
        <taxon>Ascomycota</taxon>
        <taxon>Pezizomycotina</taxon>
        <taxon>Eurotiomycetes</taxon>
        <taxon>Eurotiomycetidae</taxon>
        <taxon>Eurotiales</taxon>
        <taxon>Aspergillaceae</taxon>
        <taxon>Penicillium</taxon>
    </lineage>
</organism>
<protein>
    <submittedName>
        <fullName evidence="11">Cytochrome P450</fullName>
    </submittedName>
</protein>
<dbReference type="PRINTS" id="PR00463">
    <property type="entry name" value="EP450I"/>
</dbReference>
<dbReference type="GO" id="GO:0016705">
    <property type="term" value="F:oxidoreductase activity, acting on paired donors, with incorporation or reduction of molecular oxygen"/>
    <property type="evidence" value="ECO:0007669"/>
    <property type="project" value="InterPro"/>
</dbReference>
<dbReference type="AlphaFoldDB" id="A0A9W9I9Z2"/>
<dbReference type="Pfam" id="PF00067">
    <property type="entry name" value="p450"/>
    <property type="match status" value="1"/>
</dbReference>
<evidence type="ECO:0000313" key="12">
    <source>
        <dbReference type="Proteomes" id="UP001149163"/>
    </source>
</evidence>
<dbReference type="SUPFAM" id="SSF48264">
    <property type="entry name" value="Cytochrome P450"/>
    <property type="match status" value="1"/>
</dbReference>
<evidence type="ECO:0000256" key="6">
    <source>
        <dbReference type="ARBA" id="ARBA00023004"/>
    </source>
</evidence>
<dbReference type="InterPro" id="IPR050121">
    <property type="entry name" value="Cytochrome_P450_monoxygenase"/>
</dbReference>
<dbReference type="PRINTS" id="PR00385">
    <property type="entry name" value="P450"/>
</dbReference>
<sequence length="539" mass="62190">MEALYKEIVLLVDEYPLLKQYGIYGAIAGSLILYTASLSIYRLYFHPLAGFPGPKIAAVTRWYEFYYDVIKRGQYVYKIEEMHQKYGKVPFHFRVYILLYFPFPRTTIVINDPEFYNSVYVAGNTRRTTIWPRYRTGIGFDGSHTMTENHELHRRRRKPLEPFFSRMGIDKMEPMIIEEAKLLNDRLTELKGSGNVVRLDHVFSAFAGDVIGRICCESPPDMMNNPEFGKEWHNLIEGIVRQLLLFMHIPQLVTLASMIPTGFLLRVYPGAAGFNVFRQLATKHIIDAKQDNLSKQKVEANAKSSVFRYVITSEMPKSECGTERLSREAMVLFGAGTATTARTMGFMCYYILTDPQMRQRLGEELKDVMAGYPHTLPTWQQLEQLPYLQALIKEGLRLSYGVMRRLPRISPDIPLVYKQWVIPAGTPVGMAAYSLHTDPKVYPEPFKFIPERWLGNYNADMNRNWVPFSRGSRNCLGMKLTKINSLAYAEMYWAMAVMFRPNAPRFELFETDESDISQSVDFLMPLPKLDSNGTRITIH</sequence>
<evidence type="ECO:0000256" key="10">
    <source>
        <dbReference type="SAM" id="Phobius"/>
    </source>
</evidence>
<keyword evidence="10" id="KW-0472">Membrane</keyword>
<dbReference type="InterPro" id="IPR002401">
    <property type="entry name" value="Cyt_P450_E_grp-I"/>
</dbReference>
<dbReference type="InterPro" id="IPR036396">
    <property type="entry name" value="Cyt_P450_sf"/>
</dbReference>
<feature type="binding site" description="axial binding residue" evidence="8">
    <location>
        <position position="475"/>
    </location>
    <ligand>
        <name>heme</name>
        <dbReference type="ChEBI" id="CHEBI:30413"/>
    </ligand>
    <ligandPart>
        <name>Fe</name>
        <dbReference type="ChEBI" id="CHEBI:18248"/>
    </ligandPart>
</feature>
<evidence type="ECO:0000256" key="1">
    <source>
        <dbReference type="ARBA" id="ARBA00001971"/>
    </source>
</evidence>
<reference evidence="11" key="2">
    <citation type="journal article" date="2023" name="IMA Fungus">
        <title>Comparative genomic study of the Penicillium genus elucidates a diverse pangenome and 15 lateral gene transfer events.</title>
        <authorList>
            <person name="Petersen C."/>
            <person name="Sorensen T."/>
            <person name="Nielsen M.R."/>
            <person name="Sondergaard T.E."/>
            <person name="Sorensen J.L."/>
            <person name="Fitzpatrick D.A."/>
            <person name="Frisvad J.C."/>
            <person name="Nielsen K.L."/>
        </authorList>
    </citation>
    <scope>NUCLEOTIDE SEQUENCE</scope>
    <source>
        <strain evidence="11">IBT 26290</strain>
    </source>
</reference>
<comment type="caution">
    <text evidence="11">The sequence shown here is derived from an EMBL/GenBank/DDBJ whole genome shotgun (WGS) entry which is preliminary data.</text>
</comment>
<keyword evidence="7 9" id="KW-0503">Monooxygenase</keyword>
<dbReference type="GO" id="GO:0005506">
    <property type="term" value="F:iron ion binding"/>
    <property type="evidence" value="ECO:0007669"/>
    <property type="project" value="InterPro"/>
</dbReference>
<dbReference type="PROSITE" id="PS00086">
    <property type="entry name" value="CYTOCHROME_P450"/>
    <property type="match status" value="1"/>
</dbReference>
<evidence type="ECO:0000256" key="8">
    <source>
        <dbReference type="PIRSR" id="PIRSR602401-1"/>
    </source>
</evidence>
<dbReference type="GO" id="GO:0004497">
    <property type="term" value="F:monooxygenase activity"/>
    <property type="evidence" value="ECO:0007669"/>
    <property type="project" value="UniProtKB-KW"/>
</dbReference>
<evidence type="ECO:0000256" key="9">
    <source>
        <dbReference type="RuleBase" id="RU000461"/>
    </source>
</evidence>